<dbReference type="SUPFAM" id="SSF55729">
    <property type="entry name" value="Acyl-CoA N-acyltransferases (Nat)"/>
    <property type="match status" value="2"/>
</dbReference>
<evidence type="ECO:0000256" key="2">
    <source>
        <dbReference type="ARBA" id="ARBA00023315"/>
    </source>
</evidence>
<comment type="caution">
    <text evidence="4">The sequence shown here is derived from an EMBL/GenBank/DDBJ whole genome shotgun (WGS) entry which is preliminary data.</text>
</comment>
<dbReference type="Gene3D" id="3.40.630.30">
    <property type="match status" value="1"/>
</dbReference>
<dbReference type="InterPro" id="IPR000182">
    <property type="entry name" value="GNAT_dom"/>
</dbReference>
<dbReference type="PANTHER" id="PTHR43877">
    <property type="entry name" value="AMINOALKYLPHOSPHONATE N-ACETYLTRANSFERASE-RELATED-RELATED"/>
    <property type="match status" value="1"/>
</dbReference>
<evidence type="ECO:0000259" key="3">
    <source>
        <dbReference type="PROSITE" id="PS51186"/>
    </source>
</evidence>
<dbReference type="Pfam" id="PF00583">
    <property type="entry name" value="Acetyltransf_1"/>
    <property type="match status" value="2"/>
</dbReference>
<evidence type="ECO:0000313" key="5">
    <source>
        <dbReference type="Proteomes" id="UP001500037"/>
    </source>
</evidence>
<accession>A0ABN1T8Q2</accession>
<keyword evidence="5" id="KW-1185">Reference proteome</keyword>
<sequence length="315" mass="34606">MTQGQLMPDLSPLPLPPSYRCRPATAADAEAVHQLVAACERELLGRADTGLDSIAADLTLPGLDPALDTLLVHDAAGMLAGRAWMNPGQRAEVDVHPDHRDRGLGSALLDWVEARAVGSGRERMSQTVQDNDRGAAALLRSRGYGPLVTQWLLEIALPVEPVVPPPPAGITVRPFRPGDERAAHQLTEDAFDEWQKRRKSYEEWARHTIERPTFAPAISPVAFAGEAMVGAVLSLDVPSLGEGYVERVAVRRDHRNRGIARLLLRESFRAFHRQGQRTCTLWTHSETGALSLYERVGMTVRRSSTVYSRALRVPG</sequence>
<dbReference type="EMBL" id="BAAALF010000338">
    <property type="protein sequence ID" value="GAA1069546.1"/>
    <property type="molecule type" value="Genomic_DNA"/>
</dbReference>
<dbReference type="Proteomes" id="UP001500037">
    <property type="component" value="Unassembled WGS sequence"/>
</dbReference>
<protein>
    <submittedName>
        <fullName evidence="4">GNAT family N-acetyltransferase</fullName>
    </submittedName>
</protein>
<reference evidence="4 5" key="1">
    <citation type="journal article" date="2019" name="Int. J. Syst. Evol. Microbiol.">
        <title>The Global Catalogue of Microorganisms (GCM) 10K type strain sequencing project: providing services to taxonomists for standard genome sequencing and annotation.</title>
        <authorList>
            <consortium name="The Broad Institute Genomics Platform"/>
            <consortium name="The Broad Institute Genome Sequencing Center for Infectious Disease"/>
            <person name="Wu L."/>
            <person name="Ma J."/>
        </authorList>
    </citation>
    <scope>NUCLEOTIDE SEQUENCE [LARGE SCALE GENOMIC DNA]</scope>
    <source>
        <strain evidence="4 5">JCM 13004</strain>
    </source>
</reference>
<feature type="domain" description="N-acetyltransferase" evidence="3">
    <location>
        <begin position="19"/>
        <end position="160"/>
    </location>
</feature>
<name>A0ABN1T8Q2_9ACTN</name>
<evidence type="ECO:0000313" key="4">
    <source>
        <dbReference type="EMBL" id="GAA1069546.1"/>
    </source>
</evidence>
<keyword evidence="2" id="KW-0012">Acyltransferase</keyword>
<dbReference type="InterPro" id="IPR050832">
    <property type="entry name" value="Bact_Acetyltransf"/>
</dbReference>
<proteinExistence type="predicted"/>
<feature type="domain" description="N-acetyltransferase" evidence="3">
    <location>
        <begin position="170"/>
        <end position="314"/>
    </location>
</feature>
<dbReference type="PROSITE" id="PS51186">
    <property type="entry name" value="GNAT"/>
    <property type="match status" value="2"/>
</dbReference>
<organism evidence="4 5">
    <name type="scientific">Kitasatospora nipponensis</name>
    <dbReference type="NCBI Taxonomy" id="258049"/>
    <lineage>
        <taxon>Bacteria</taxon>
        <taxon>Bacillati</taxon>
        <taxon>Actinomycetota</taxon>
        <taxon>Actinomycetes</taxon>
        <taxon>Kitasatosporales</taxon>
        <taxon>Streptomycetaceae</taxon>
        <taxon>Kitasatospora</taxon>
    </lineage>
</organism>
<keyword evidence="1" id="KW-0808">Transferase</keyword>
<dbReference type="CDD" id="cd04301">
    <property type="entry name" value="NAT_SF"/>
    <property type="match status" value="2"/>
</dbReference>
<dbReference type="InterPro" id="IPR016181">
    <property type="entry name" value="Acyl_CoA_acyltransferase"/>
</dbReference>
<evidence type="ECO:0000256" key="1">
    <source>
        <dbReference type="ARBA" id="ARBA00022679"/>
    </source>
</evidence>
<gene>
    <name evidence="4" type="ORF">GCM10009665_77000</name>
</gene>